<organism evidence="3">
    <name type="scientific">marine sediment metagenome</name>
    <dbReference type="NCBI Taxonomy" id="412755"/>
    <lineage>
        <taxon>unclassified sequences</taxon>
        <taxon>metagenomes</taxon>
        <taxon>ecological metagenomes</taxon>
    </lineage>
</organism>
<dbReference type="InterPro" id="IPR006068">
    <property type="entry name" value="ATPase_P-typ_cation-transptr_C"/>
</dbReference>
<dbReference type="InterPro" id="IPR023298">
    <property type="entry name" value="ATPase_P-typ_TM_dom_sf"/>
</dbReference>
<dbReference type="Pfam" id="PF00689">
    <property type="entry name" value="Cation_ATPase_C"/>
    <property type="match status" value="1"/>
</dbReference>
<dbReference type="AlphaFoldDB" id="X1DC02"/>
<dbReference type="EMBL" id="BART01026913">
    <property type="protein sequence ID" value="GAH02579.1"/>
    <property type="molecule type" value="Genomic_DNA"/>
</dbReference>
<sequence>AMVLGLTPTDPDVMQEKPRKGFTLLPEIKGPVLLLGIYTSITDIALYLLLWGVLIPGWAQAGIDPQLTMAYSTIGTEAYYYAISLTQTIIFTNLVICELLFVYTCTSNIKPFYLFPNKHLFWATGLSLALQLLILYTPMGLAFRVVPLTHVYYWLTLFIAAFSVSVVDELRKWRIRKKRGMRILRKS</sequence>
<proteinExistence type="predicted"/>
<gene>
    <name evidence="3" type="ORF">S01H4_47854</name>
</gene>
<protein>
    <recommendedName>
        <fullName evidence="2">Cation-transporting P-type ATPase C-terminal domain-containing protein</fullName>
    </recommendedName>
</protein>
<feature type="transmembrane region" description="Helical" evidence="1">
    <location>
        <begin position="78"/>
        <end position="100"/>
    </location>
</feature>
<dbReference type="Gene3D" id="1.20.1110.10">
    <property type="entry name" value="Calcium-transporting ATPase, transmembrane domain"/>
    <property type="match status" value="1"/>
</dbReference>
<comment type="caution">
    <text evidence="3">The sequence shown here is derived from an EMBL/GenBank/DDBJ whole genome shotgun (WGS) entry which is preliminary data.</text>
</comment>
<feature type="non-terminal residue" evidence="3">
    <location>
        <position position="1"/>
    </location>
</feature>
<evidence type="ECO:0000259" key="2">
    <source>
        <dbReference type="Pfam" id="PF00689"/>
    </source>
</evidence>
<feature type="transmembrane region" description="Helical" evidence="1">
    <location>
        <begin position="151"/>
        <end position="170"/>
    </location>
</feature>
<dbReference type="SUPFAM" id="SSF81665">
    <property type="entry name" value="Calcium ATPase, transmembrane domain M"/>
    <property type="match status" value="1"/>
</dbReference>
<keyword evidence="1" id="KW-0472">Membrane</keyword>
<keyword evidence="1" id="KW-1133">Transmembrane helix</keyword>
<feature type="transmembrane region" description="Helical" evidence="1">
    <location>
        <begin position="32"/>
        <end position="58"/>
    </location>
</feature>
<feature type="transmembrane region" description="Helical" evidence="1">
    <location>
        <begin position="120"/>
        <end position="139"/>
    </location>
</feature>
<keyword evidence="1" id="KW-0812">Transmembrane</keyword>
<evidence type="ECO:0000313" key="3">
    <source>
        <dbReference type="EMBL" id="GAH02579.1"/>
    </source>
</evidence>
<name>X1DC02_9ZZZZ</name>
<evidence type="ECO:0000256" key="1">
    <source>
        <dbReference type="SAM" id="Phobius"/>
    </source>
</evidence>
<reference evidence="3" key="1">
    <citation type="journal article" date="2014" name="Front. Microbiol.">
        <title>High frequency of phylogenetically diverse reductive dehalogenase-homologous genes in deep subseafloor sedimentary metagenomes.</title>
        <authorList>
            <person name="Kawai M."/>
            <person name="Futagami T."/>
            <person name="Toyoda A."/>
            <person name="Takaki Y."/>
            <person name="Nishi S."/>
            <person name="Hori S."/>
            <person name="Arai W."/>
            <person name="Tsubouchi T."/>
            <person name="Morono Y."/>
            <person name="Uchiyama I."/>
            <person name="Ito T."/>
            <person name="Fujiyama A."/>
            <person name="Inagaki F."/>
            <person name="Takami H."/>
        </authorList>
    </citation>
    <scope>NUCLEOTIDE SEQUENCE</scope>
    <source>
        <strain evidence="3">Expedition CK06-06</strain>
    </source>
</reference>
<accession>X1DC02</accession>
<feature type="domain" description="Cation-transporting P-type ATPase C-terminal" evidence="2">
    <location>
        <begin position="1"/>
        <end position="173"/>
    </location>
</feature>